<evidence type="ECO:0000256" key="7">
    <source>
        <dbReference type="ARBA" id="ARBA00022989"/>
    </source>
</evidence>
<feature type="domain" description="ABC transmembrane type-2" evidence="10">
    <location>
        <begin position="67"/>
        <end position="291"/>
    </location>
</feature>
<evidence type="ECO:0000313" key="11">
    <source>
        <dbReference type="EMBL" id="GAA5022861.1"/>
    </source>
</evidence>
<dbReference type="PANTHER" id="PTHR30413:SF8">
    <property type="entry name" value="TRANSPORT PERMEASE PROTEIN"/>
    <property type="match status" value="1"/>
</dbReference>
<evidence type="ECO:0000313" key="12">
    <source>
        <dbReference type="Proteomes" id="UP001500427"/>
    </source>
</evidence>
<evidence type="ECO:0000256" key="2">
    <source>
        <dbReference type="ARBA" id="ARBA00007783"/>
    </source>
</evidence>
<accession>A0ABP9J7T7</accession>
<keyword evidence="6 9" id="KW-0812">Transmembrane</keyword>
<keyword evidence="8 9" id="KW-0472">Membrane</keyword>
<keyword evidence="12" id="KW-1185">Reference proteome</keyword>
<feature type="transmembrane region" description="Helical" evidence="9">
    <location>
        <begin position="269"/>
        <end position="289"/>
    </location>
</feature>
<keyword evidence="5" id="KW-0997">Cell inner membrane</keyword>
<comment type="caution">
    <text evidence="11">The sequence shown here is derived from an EMBL/GenBank/DDBJ whole genome shotgun (WGS) entry which is preliminary data.</text>
</comment>
<evidence type="ECO:0000256" key="6">
    <source>
        <dbReference type="ARBA" id="ARBA00022692"/>
    </source>
</evidence>
<evidence type="ECO:0000256" key="4">
    <source>
        <dbReference type="ARBA" id="ARBA00022475"/>
    </source>
</evidence>
<protein>
    <recommendedName>
        <fullName evidence="9">Transport permease protein</fullName>
    </recommendedName>
</protein>
<dbReference type="Proteomes" id="UP001500427">
    <property type="component" value="Unassembled WGS sequence"/>
</dbReference>
<organism evidence="11 12">
    <name type="scientific">Terrabacter aeriphilus</name>
    <dbReference type="NCBI Taxonomy" id="515662"/>
    <lineage>
        <taxon>Bacteria</taxon>
        <taxon>Bacillati</taxon>
        <taxon>Actinomycetota</taxon>
        <taxon>Actinomycetes</taxon>
        <taxon>Micrococcales</taxon>
        <taxon>Intrasporangiaceae</taxon>
        <taxon>Terrabacter</taxon>
    </lineage>
</organism>
<feature type="transmembrane region" description="Helical" evidence="9">
    <location>
        <begin position="212"/>
        <end position="230"/>
    </location>
</feature>
<evidence type="ECO:0000256" key="5">
    <source>
        <dbReference type="ARBA" id="ARBA00022519"/>
    </source>
</evidence>
<evidence type="ECO:0000256" key="8">
    <source>
        <dbReference type="ARBA" id="ARBA00023136"/>
    </source>
</evidence>
<evidence type="ECO:0000256" key="9">
    <source>
        <dbReference type="RuleBase" id="RU361157"/>
    </source>
</evidence>
<keyword evidence="7 9" id="KW-1133">Transmembrane helix</keyword>
<sequence length="298" mass="33398">MRRRSRIQTALADVGTAHFDAVDVARLQPVGQREPLGRYVSSLWGRRHFIWADSRARAFSGNRDTVLGRFWIVGRPILDGATYFLIFGVLLGASRGVPNYIGFLLTGVFMFSFTGRALTGGSTVMSSGKTLIRAFSFPRASIPLGLVLRDALSMLPVLAVMMAMILAIPPHAVLTWRWLLFPAVVVLQVCFNAGLVLYTARLTSAVPDLRMLLGLFSRLWMYGSGVMFSLERFITHPTLLEILQLNPAYCVIELTRELLLYGTTPDLKLWLTLAAWAVITPIFGFLYFWQAEEEYGRE</sequence>
<keyword evidence="4 9" id="KW-1003">Cell membrane</keyword>
<dbReference type="EMBL" id="BAABIW010000009">
    <property type="protein sequence ID" value="GAA5022861.1"/>
    <property type="molecule type" value="Genomic_DNA"/>
</dbReference>
<comment type="similarity">
    <text evidence="2 9">Belongs to the ABC-2 integral membrane protein family.</text>
</comment>
<proteinExistence type="inferred from homology"/>
<feature type="transmembrane region" description="Helical" evidence="9">
    <location>
        <begin position="146"/>
        <end position="168"/>
    </location>
</feature>
<feature type="transmembrane region" description="Helical" evidence="9">
    <location>
        <begin position="77"/>
        <end position="94"/>
    </location>
</feature>
<feature type="transmembrane region" description="Helical" evidence="9">
    <location>
        <begin position="180"/>
        <end position="200"/>
    </location>
</feature>
<name>A0ABP9J7T7_9MICO</name>
<dbReference type="Pfam" id="PF01061">
    <property type="entry name" value="ABC2_membrane"/>
    <property type="match status" value="1"/>
</dbReference>
<keyword evidence="3 9" id="KW-0813">Transport</keyword>
<comment type="subcellular location">
    <subcellularLocation>
        <location evidence="1">Cell inner membrane</location>
        <topology evidence="1">Multi-pass membrane protein</topology>
    </subcellularLocation>
    <subcellularLocation>
        <location evidence="9">Cell membrane</location>
        <topology evidence="9">Multi-pass membrane protein</topology>
    </subcellularLocation>
</comment>
<feature type="transmembrane region" description="Helical" evidence="9">
    <location>
        <begin position="100"/>
        <end position="125"/>
    </location>
</feature>
<evidence type="ECO:0000256" key="1">
    <source>
        <dbReference type="ARBA" id="ARBA00004429"/>
    </source>
</evidence>
<gene>
    <name evidence="11" type="ORF">GCM10023258_13530</name>
</gene>
<dbReference type="PANTHER" id="PTHR30413">
    <property type="entry name" value="INNER MEMBRANE TRANSPORT PERMEASE"/>
    <property type="match status" value="1"/>
</dbReference>
<evidence type="ECO:0000256" key="3">
    <source>
        <dbReference type="ARBA" id="ARBA00022448"/>
    </source>
</evidence>
<dbReference type="InterPro" id="IPR013525">
    <property type="entry name" value="ABC2_TM"/>
</dbReference>
<reference evidence="12" key="1">
    <citation type="journal article" date="2019" name="Int. J. Syst. Evol. Microbiol.">
        <title>The Global Catalogue of Microorganisms (GCM) 10K type strain sequencing project: providing services to taxonomists for standard genome sequencing and annotation.</title>
        <authorList>
            <consortium name="The Broad Institute Genomics Platform"/>
            <consortium name="The Broad Institute Genome Sequencing Center for Infectious Disease"/>
            <person name="Wu L."/>
            <person name="Ma J."/>
        </authorList>
    </citation>
    <scope>NUCLEOTIDE SEQUENCE [LARGE SCALE GENOMIC DNA]</scope>
    <source>
        <strain evidence="12">JCM 17687</strain>
    </source>
</reference>
<dbReference type="PROSITE" id="PS51012">
    <property type="entry name" value="ABC_TM2"/>
    <property type="match status" value="1"/>
</dbReference>
<dbReference type="InterPro" id="IPR047817">
    <property type="entry name" value="ABC2_TM_bact-type"/>
</dbReference>
<dbReference type="RefSeq" id="WP_345506691.1">
    <property type="nucleotide sequence ID" value="NZ_BAABIW010000009.1"/>
</dbReference>
<evidence type="ECO:0000259" key="10">
    <source>
        <dbReference type="PROSITE" id="PS51012"/>
    </source>
</evidence>